<gene>
    <name evidence="1" type="primary">HaV53_ORF25</name>
</gene>
<name>A0A1C9C4Z6_HAV01</name>
<keyword evidence="2" id="KW-1185">Reference proteome</keyword>
<accession>A0A1C9C4Z6</accession>
<evidence type="ECO:0000313" key="2">
    <source>
        <dbReference type="Proteomes" id="UP000232488"/>
    </source>
</evidence>
<dbReference type="GeneID" id="37618406"/>
<dbReference type="RefSeq" id="YP_009507422.1">
    <property type="nucleotide sequence ID" value="NC_038553.1"/>
</dbReference>
<sequence>MSFLNDEIRKKATRLEHVTFDRKYSSFYYDFFSTRNMNILKHKIRDLYKIIIHENELMEILSLVYNDCPPISLDYSNEQVMKFVDQRYKNHADFHVKFLKDVDDFFNGTIIKPIERPVLFSKQKQLELSNAIFY</sequence>
<dbReference type="Proteomes" id="UP000232488">
    <property type="component" value="Segment"/>
</dbReference>
<organism evidence="1 2">
    <name type="scientific">Heterosigma akashiwo virus 01</name>
    <name type="common">HaV01</name>
    <dbReference type="NCBI Taxonomy" id="97195"/>
    <lineage>
        <taxon>Viruses</taxon>
        <taxon>Varidnaviria</taxon>
        <taxon>Bamfordvirae</taxon>
        <taxon>Nucleocytoviricota</taxon>
        <taxon>Megaviricetes</taxon>
        <taxon>Algavirales</taxon>
        <taxon>Phycodnaviridae</taxon>
        <taxon>Raphidovirus</taxon>
        <taxon>Raphidovirus japonicum</taxon>
    </lineage>
</organism>
<proteinExistence type="predicted"/>
<organismHost>
    <name type="scientific">Heterosigma akashiwo</name>
    <name type="common">Chromophytic alga</name>
    <name type="synonym">Heterosigma carterae</name>
    <dbReference type="NCBI Taxonomy" id="2829"/>
</organismHost>
<dbReference type="KEGG" id="vg:37618406"/>
<protein>
    <submittedName>
        <fullName evidence="1">Uncharacterized protein</fullName>
    </submittedName>
</protein>
<reference evidence="1 2" key="1">
    <citation type="submission" date="2016-03" db="EMBL/GenBank/DDBJ databases">
        <title>Genome sequences of a Phycodnavirus, Heterosigma akashiwo virus strain 53.</title>
        <authorList>
            <person name="Ueki S."/>
            <person name="Ogura Y."/>
            <person name="Hayashi T."/>
        </authorList>
    </citation>
    <scope>NUCLEOTIDE SEQUENCE [LARGE SCALE GENOMIC DNA]</scope>
    <source>
        <strain evidence="1">HaV53</strain>
    </source>
</reference>
<evidence type="ECO:0000313" key="1">
    <source>
        <dbReference type="EMBL" id="AOM63356.1"/>
    </source>
</evidence>
<dbReference type="EMBL" id="KX008963">
    <property type="protein sequence ID" value="AOM63356.1"/>
    <property type="molecule type" value="Genomic_DNA"/>
</dbReference>